<sequence>MLRKILCLSALMSVFLLTLSTTTFASSDSEGEGENKTGFIMHHIKDSHEWHFATFGHTHVTLPLPVIIYSGDRGLEFYMSTDFQDHETHAFGVEHNGYYINEHDKLHAVDESRSFMDLSITKNVAMLLIVLAVIFWSVLSAARNYKKNPHGAPKGIASVIEPLVLFVRDDVAKPNIGPKYKKFTPYLLTIFFFILVGNLMGLVPGAANLTGNIAVTMTLAVFTWFATNLNGNKEYWKHVVATPGVPLPLLIVIVPVEIIGLFTKPFALMVRLFVAITAGHIVILSFIGLIFVFESYAVGVASTVMVVFINLIELLVAAIQAYVFTLFSAMYIGQAVAEHDHH</sequence>
<keyword evidence="5 11" id="KW-0812">Transmembrane</keyword>
<keyword evidence="13" id="KW-0732">Signal</keyword>
<feature type="transmembrane region" description="Helical" evidence="11">
    <location>
        <begin position="268"/>
        <end position="293"/>
    </location>
</feature>
<evidence type="ECO:0000313" key="14">
    <source>
        <dbReference type="EMBL" id="AWW30325.1"/>
    </source>
</evidence>
<evidence type="ECO:0000256" key="3">
    <source>
        <dbReference type="ARBA" id="ARBA00022448"/>
    </source>
</evidence>
<evidence type="ECO:0000256" key="2">
    <source>
        <dbReference type="ARBA" id="ARBA00006810"/>
    </source>
</evidence>
<keyword evidence="4 11" id="KW-0138">CF(0)</keyword>
<dbReference type="EMBL" id="CP030041">
    <property type="protein sequence ID" value="AWW30325.1"/>
    <property type="molecule type" value="Genomic_DNA"/>
</dbReference>
<dbReference type="OrthoDB" id="9809130at2"/>
<dbReference type="InterPro" id="IPR035908">
    <property type="entry name" value="F0_ATP_A_sf"/>
</dbReference>
<evidence type="ECO:0000256" key="13">
    <source>
        <dbReference type="SAM" id="SignalP"/>
    </source>
</evidence>
<feature type="chain" id="PRO_5016286085" description="ATP synthase subunit a" evidence="13">
    <location>
        <begin position="26"/>
        <end position="342"/>
    </location>
</feature>
<evidence type="ECO:0000256" key="8">
    <source>
        <dbReference type="ARBA" id="ARBA00023065"/>
    </source>
</evidence>
<feature type="transmembrane region" description="Helical" evidence="11">
    <location>
        <begin position="305"/>
        <end position="332"/>
    </location>
</feature>
<evidence type="ECO:0000256" key="11">
    <source>
        <dbReference type="HAMAP-Rule" id="MF_01393"/>
    </source>
</evidence>
<keyword evidence="15" id="KW-1185">Reference proteome</keyword>
<comment type="subcellular location">
    <subcellularLocation>
        <location evidence="11 12">Cell membrane</location>
        <topology evidence="11 12">Multi-pass membrane protein</topology>
    </subcellularLocation>
    <subcellularLocation>
        <location evidence="1">Membrane</location>
        <topology evidence="1">Multi-pass membrane protein</topology>
    </subcellularLocation>
</comment>
<dbReference type="CDD" id="cd00310">
    <property type="entry name" value="ATP-synt_Fo_a_6"/>
    <property type="match status" value="1"/>
</dbReference>
<feature type="transmembrane region" description="Helical" evidence="11">
    <location>
        <begin position="124"/>
        <end position="142"/>
    </location>
</feature>
<dbReference type="InterPro" id="IPR045083">
    <property type="entry name" value="ATP_synth_F0_asu_bact/mt"/>
</dbReference>
<feature type="transmembrane region" description="Helical" evidence="11">
    <location>
        <begin position="183"/>
        <end position="203"/>
    </location>
</feature>
<organism evidence="14 15">
    <name type="scientific">Echinicola strongylocentroti</name>
    <dbReference type="NCBI Taxonomy" id="1795355"/>
    <lineage>
        <taxon>Bacteria</taxon>
        <taxon>Pseudomonadati</taxon>
        <taxon>Bacteroidota</taxon>
        <taxon>Cytophagia</taxon>
        <taxon>Cytophagales</taxon>
        <taxon>Cyclobacteriaceae</taxon>
        <taxon>Echinicola</taxon>
    </lineage>
</organism>
<dbReference type="Proteomes" id="UP000248688">
    <property type="component" value="Chromosome"/>
</dbReference>
<dbReference type="HAMAP" id="MF_01393">
    <property type="entry name" value="ATP_synth_a_bact"/>
    <property type="match status" value="1"/>
</dbReference>
<feature type="transmembrane region" description="Helical" evidence="11">
    <location>
        <begin position="209"/>
        <end position="227"/>
    </location>
</feature>
<evidence type="ECO:0000256" key="12">
    <source>
        <dbReference type="RuleBase" id="RU000483"/>
    </source>
</evidence>
<feature type="transmembrane region" description="Helical" evidence="11">
    <location>
        <begin position="239"/>
        <end position="262"/>
    </location>
</feature>
<dbReference type="Gene3D" id="1.20.120.220">
    <property type="entry name" value="ATP synthase, F0 complex, subunit A"/>
    <property type="match status" value="1"/>
</dbReference>
<keyword evidence="11" id="KW-1003">Cell membrane</keyword>
<dbReference type="NCBIfam" id="TIGR01131">
    <property type="entry name" value="ATP_synt_6_or_A"/>
    <property type="match status" value="1"/>
</dbReference>
<gene>
    <name evidence="11 14" type="primary">atpB</name>
    <name evidence="14" type="ORF">DN752_09415</name>
</gene>
<keyword evidence="8 11" id="KW-0406">Ion transport</keyword>
<keyword evidence="7 11" id="KW-1133">Transmembrane helix</keyword>
<dbReference type="PANTHER" id="PTHR11410">
    <property type="entry name" value="ATP SYNTHASE SUBUNIT A"/>
    <property type="match status" value="1"/>
</dbReference>
<evidence type="ECO:0000256" key="7">
    <source>
        <dbReference type="ARBA" id="ARBA00022989"/>
    </source>
</evidence>
<evidence type="ECO:0000313" key="15">
    <source>
        <dbReference type="Proteomes" id="UP000248688"/>
    </source>
</evidence>
<evidence type="ECO:0000256" key="5">
    <source>
        <dbReference type="ARBA" id="ARBA00022692"/>
    </source>
</evidence>
<keyword evidence="10 11" id="KW-0066">ATP synthesis</keyword>
<dbReference type="Pfam" id="PF00119">
    <property type="entry name" value="ATP-synt_A"/>
    <property type="match status" value="1"/>
</dbReference>
<proteinExistence type="inferred from homology"/>
<dbReference type="GO" id="GO:0046933">
    <property type="term" value="F:proton-transporting ATP synthase activity, rotational mechanism"/>
    <property type="evidence" value="ECO:0007669"/>
    <property type="project" value="UniProtKB-UniRule"/>
</dbReference>
<comment type="similarity">
    <text evidence="2 11 12">Belongs to the ATPase A chain family.</text>
</comment>
<accession>A0A2Z4IHB2</accession>
<feature type="signal peptide" evidence="13">
    <location>
        <begin position="1"/>
        <end position="25"/>
    </location>
</feature>
<evidence type="ECO:0000256" key="6">
    <source>
        <dbReference type="ARBA" id="ARBA00022781"/>
    </source>
</evidence>
<name>A0A2Z4IHB2_9BACT</name>
<dbReference type="PRINTS" id="PR00123">
    <property type="entry name" value="ATPASEA"/>
</dbReference>
<dbReference type="GO" id="GO:0016787">
    <property type="term" value="F:hydrolase activity"/>
    <property type="evidence" value="ECO:0007669"/>
    <property type="project" value="UniProtKB-KW"/>
</dbReference>
<dbReference type="KEGG" id="est:DN752_09415"/>
<keyword evidence="14" id="KW-0378">Hydrolase</keyword>
<evidence type="ECO:0000256" key="9">
    <source>
        <dbReference type="ARBA" id="ARBA00023136"/>
    </source>
</evidence>
<dbReference type="GO" id="GO:0005886">
    <property type="term" value="C:plasma membrane"/>
    <property type="evidence" value="ECO:0007669"/>
    <property type="project" value="UniProtKB-SubCell"/>
</dbReference>
<dbReference type="InterPro" id="IPR000568">
    <property type="entry name" value="ATP_synth_F0_asu"/>
</dbReference>
<keyword evidence="6 11" id="KW-0375">Hydrogen ion transport</keyword>
<keyword evidence="9 11" id="KW-0472">Membrane</keyword>
<evidence type="ECO:0000256" key="10">
    <source>
        <dbReference type="ARBA" id="ARBA00023310"/>
    </source>
</evidence>
<evidence type="ECO:0000256" key="1">
    <source>
        <dbReference type="ARBA" id="ARBA00004141"/>
    </source>
</evidence>
<dbReference type="RefSeq" id="WP_112783706.1">
    <property type="nucleotide sequence ID" value="NZ_CP030041.1"/>
</dbReference>
<comment type="function">
    <text evidence="11 12">Key component of the proton channel; it plays a direct role in the translocation of protons across the membrane.</text>
</comment>
<dbReference type="SUPFAM" id="SSF81336">
    <property type="entry name" value="F1F0 ATP synthase subunit A"/>
    <property type="match status" value="1"/>
</dbReference>
<dbReference type="PANTHER" id="PTHR11410:SF0">
    <property type="entry name" value="ATP SYNTHASE SUBUNIT A"/>
    <property type="match status" value="1"/>
</dbReference>
<protein>
    <recommendedName>
        <fullName evidence="11 12">ATP synthase subunit a</fullName>
    </recommendedName>
    <alternativeName>
        <fullName evidence="11">ATP synthase F0 sector subunit a</fullName>
    </alternativeName>
    <alternativeName>
        <fullName evidence="11">F-ATPase subunit 6</fullName>
    </alternativeName>
</protein>
<reference evidence="14 15" key="1">
    <citation type="submission" date="2018-06" db="EMBL/GenBank/DDBJ databases">
        <title>Echinicola strongylocentroti sp. nov., isolated from a sea urchin Strongylocentrotus intermedius.</title>
        <authorList>
            <person name="Bae S.S."/>
        </authorList>
    </citation>
    <scope>NUCLEOTIDE SEQUENCE [LARGE SCALE GENOMIC DNA]</scope>
    <source>
        <strain evidence="14 15">MEBiC08714</strain>
    </source>
</reference>
<dbReference type="AlphaFoldDB" id="A0A2Z4IHB2"/>
<dbReference type="GO" id="GO:0045259">
    <property type="term" value="C:proton-transporting ATP synthase complex"/>
    <property type="evidence" value="ECO:0007669"/>
    <property type="project" value="UniProtKB-KW"/>
</dbReference>
<evidence type="ECO:0000256" key="4">
    <source>
        <dbReference type="ARBA" id="ARBA00022547"/>
    </source>
</evidence>
<keyword evidence="3 11" id="KW-0813">Transport</keyword>